<dbReference type="OrthoDB" id="9771372at2"/>
<dbReference type="PANTHER" id="PTHR32071">
    <property type="entry name" value="TRANSCRIPTIONAL REGULATORY PROTEIN"/>
    <property type="match status" value="1"/>
</dbReference>
<dbReference type="InterPro" id="IPR000014">
    <property type="entry name" value="PAS"/>
</dbReference>
<keyword evidence="9" id="KW-1185">Reference proteome</keyword>
<dbReference type="NCBIfam" id="TIGR00229">
    <property type="entry name" value="sensory_box"/>
    <property type="match status" value="1"/>
</dbReference>
<protein>
    <submittedName>
        <fullName evidence="8">ATPase AAA</fullName>
    </submittedName>
</protein>
<evidence type="ECO:0000313" key="8">
    <source>
        <dbReference type="EMBL" id="ANE48669.1"/>
    </source>
</evidence>
<dbReference type="PRINTS" id="PR01590">
    <property type="entry name" value="HTHFIS"/>
</dbReference>
<keyword evidence="5" id="KW-0804">Transcription</keyword>
<proteinExistence type="predicted"/>
<dbReference type="SMART" id="SM00382">
    <property type="entry name" value="AAA"/>
    <property type="match status" value="1"/>
</dbReference>
<dbReference type="InterPro" id="IPR027417">
    <property type="entry name" value="P-loop_NTPase"/>
</dbReference>
<dbReference type="InterPro" id="IPR058031">
    <property type="entry name" value="AAA_lid_NorR"/>
</dbReference>
<evidence type="ECO:0000256" key="6">
    <source>
        <dbReference type="SAM" id="MobiDB-lite"/>
    </source>
</evidence>
<evidence type="ECO:0000256" key="3">
    <source>
        <dbReference type="ARBA" id="ARBA00023015"/>
    </source>
</evidence>
<name>A0A172TNK3_9BACL</name>
<organism evidence="8 9">
    <name type="scientific">Paenibacillus swuensis</name>
    <dbReference type="NCBI Taxonomy" id="1178515"/>
    <lineage>
        <taxon>Bacteria</taxon>
        <taxon>Bacillati</taxon>
        <taxon>Bacillota</taxon>
        <taxon>Bacilli</taxon>
        <taxon>Bacillales</taxon>
        <taxon>Paenibacillaceae</taxon>
        <taxon>Paenibacillus</taxon>
    </lineage>
</organism>
<dbReference type="SUPFAM" id="SSF46689">
    <property type="entry name" value="Homeodomain-like"/>
    <property type="match status" value="1"/>
</dbReference>
<dbReference type="KEGG" id="pswu:SY83_02425"/>
<dbReference type="InterPro" id="IPR025943">
    <property type="entry name" value="Sigma_54_int_dom_ATP-bd_2"/>
</dbReference>
<evidence type="ECO:0000256" key="5">
    <source>
        <dbReference type="ARBA" id="ARBA00023163"/>
    </source>
</evidence>
<dbReference type="Proteomes" id="UP000076927">
    <property type="component" value="Chromosome"/>
</dbReference>
<evidence type="ECO:0000256" key="1">
    <source>
        <dbReference type="ARBA" id="ARBA00022741"/>
    </source>
</evidence>
<feature type="compositionally biased region" description="Low complexity" evidence="6">
    <location>
        <begin position="422"/>
        <end position="435"/>
    </location>
</feature>
<keyword evidence="2" id="KW-0067">ATP-binding</keyword>
<dbReference type="InterPro" id="IPR025944">
    <property type="entry name" value="Sigma_54_int_dom_CS"/>
</dbReference>
<dbReference type="EMBL" id="CP011388">
    <property type="protein sequence ID" value="ANE48669.1"/>
    <property type="molecule type" value="Genomic_DNA"/>
</dbReference>
<dbReference type="GO" id="GO:0006355">
    <property type="term" value="P:regulation of DNA-templated transcription"/>
    <property type="evidence" value="ECO:0007669"/>
    <property type="project" value="InterPro"/>
</dbReference>
<dbReference type="FunFam" id="3.40.50.300:FF:000006">
    <property type="entry name" value="DNA-binding transcriptional regulator NtrC"/>
    <property type="match status" value="1"/>
</dbReference>
<dbReference type="Pfam" id="PF00158">
    <property type="entry name" value="Sigma54_activat"/>
    <property type="match status" value="1"/>
</dbReference>
<gene>
    <name evidence="8" type="ORF">SY83_02425</name>
</gene>
<dbReference type="STRING" id="1178515.SY83_02425"/>
<feature type="domain" description="Sigma-54 factor interaction" evidence="7">
    <location>
        <begin position="139"/>
        <end position="367"/>
    </location>
</feature>
<accession>A0A172TNK3</accession>
<dbReference type="InterPro" id="IPR009057">
    <property type="entry name" value="Homeodomain-like_sf"/>
</dbReference>
<evidence type="ECO:0000256" key="4">
    <source>
        <dbReference type="ARBA" id="ARBA00023125"/>
    </source>
</evidence>
<dbReference type="PANTHER" id="PTHR32071:SF74">
    <property type="entry name" value="TRANSCRIPTIONAL ACTIVATOR ROCR"/>
    <property type="match status" value="1"/>
</dbReference>
<dbReference type="InterPro" id="IPR003593">
    <property type="entry name" value="AAA+_ATPase"/>
</dbReference>
<dbReference type="Pfam" id="PF25601">
    <property type="entry name" value="AAA_lid_14"/>
    <property type="match status" value="1"/>
</dbReference>
<dbReference type="GO" id="GO:0005524">
    <property type="term" value="F:ATP binding"/>
    <property type="evidence" value="ECO:0007669"/>
    <property type="project" value="UniProtKB-KW"/>
</dbReference>
<dbReference type="InterPro" id="IPR002197">
    <property type="entry name" value="HTH_Fis"/>
</dbReference>
<dbReference type="AlphaFoldDB" id="A0A172TNK3"/>
<dbReference type="Pfam" id="PF02954">
    <property type="entry name" value="HTH_8"/>
    <property type="match status" value="1"/>
</dbReference>
<dbReference type="Gene3D" id="3.40.50.300">
    <property type="entry name" value="P-loop containing nucleotide triphosphate hydrolases"/>
    <property type="match status" value="1"/>
</dbReference>
<sequence length="503" mass="55366">MLSLYRSVTDKINEGVHVVDESGRSLIYNAKMTELESMSRDHVLWKPLEEVFQFSGDQESTLLKALNTGQPVQNVRQTYFNDKGKKITTLNHTYPILEEGRVIGAVEIANDVTKLERLVRGTMLEGKGEGGLRYDFASIVGPSAALREVIRHGERAARTSSSVLVAGETGTGKELFVQSIHQASARAERPFISQNCAALPDTLIESLLFGTAKGAFTGAVERPGLFEQAEGGTLFLDEINSLGLALQAKLLRVLQEKALRRVGDTRDRAVNVRVIAALNEDPITAVTEGRLRKDLYYRLGVVVLMIPPLRERPEDIMPLVRHFIAKYNALFQMQVTGVDTEAERFLLGHDWPGNVRELQHVIEGSMNLMDDESLIGMDHMPIYHASRVVKALAAGLPADGRSSATGSVPVTGGIDAASSKLTTGTSPSNTGSTDGLMADLHEIKPLKQKLEEFERTYLQQVVALQGGNISRAARELGISRQSLQYRLKKFQPSHQTQQQQTQN</sequence>
<evidence type="ECO:0000256" key="2">
    <source>
        <dbReference type="ARBA" id="ARBA00022840"/>
    </source>
</evidence>
<dbReference type="PROSITE" id="PS00676">
    <property type="entry name" value="SIGMA54_INTERACT_2"/>
    <property type="match status" value="1"/>
</dbReference>
<feature type="region of interest" description="Disordered" evidence="6">
    <location>
        <begin position="416"/>
        <end position="435"/>
    </location>
</feature>
<reference evidence="8 9" key="1">
    <citation type="submission" date="2015-01" db="EMBL/GenBank/DDBJ databases">
        <title>Paenibacillus swuensis/DY6/whole genome sequencing.</title>
        <authorList>
            <person name="Kim M.K."/>
            <person name="Srinivasan S."/>
            <person name="Lee J.-J."/>
        </authorList>
    </citation>
    <scope>NUCLEOTIDE SEQUENCE [LARGE SCALE GENOMIC DNA]</scope>
    <source>
        <strain evidence="8 9">DY6</strain>
    </source>
</reference>
<keyword evidence="3" id="KW-0805">Transcription regulation</keyword>
<dbReference type="InterPro" id="IPR035965">
    <property type="entry name" value="PAS-like_dom_sf"/>
</dbReference>
<dbReference type="InterPro" id="IPR025662">
    <property type="entry name" value="Sigma_54_int_dom_ATP-bd_1"/>
</dbReference>
<dbReference type="Gene3D" id="1.10.8.60">
    <property type="match status" value="1"/>
</dbReference>
<evidence type="ECO:0000259" key="7">
    <source>
        <dbReference type="PROSITE" id="PS50045"/>
    </source>
</evidence>
<dbReference type="PROSITE" id="PS00688">
    <property type="entry name" value="SIGMA54_INTERACT_3"/>
    <property type="match status" value="1"/>
</dbReference>
<evidence type="ECO:0000313" key="9">
    <source>
        <dbReference type="Proteomes" id="UP000076927"/>
    </source>
</evidence>
<keyword evidence="4" id="KW-0238">DNA-binding</keyword>
<dbReference type="Pfam" id="PF08448">
    <property type="entry name" value="PAS_4"/>
    <property type="match status" value="1"/>
</dbReference>
<dbReference type="GO" id="GO:0043565">
    <property type="term" value="F:sequence-specific DNA binding"/>
    <property type="evidence" value="ECO:0007669"/>
    <property type="project" value="InterPro"/>
</dbReference>
<dbReference type="PATRIC" id="fig|1178515.4.peg.470"/>
<keyword evidence="1" id="KW-0547">Nucleotide-binding</keyword>
<dbReference type="Gene3D" id="3.30.450.20">
    <property type="entry name" value="PAS domain"/>
    <property type="match status" value="1"/>
</dbReference>
<dbReference type="InterPro" id="IPR013656">
    <property type="entry name" value="PAS_4"/>
</dbReference>
<dbReference type="CDD" id="cd00009">
    <property type="entry name" value="AAA"/>
    <property type="match status" value="1"/>
</dbReference>
<dbReference type="SUPFAM" id="SSF52540">
    <property type="entry name" value="P-loop containing nucleoside triphosphate hydrolases"/>
    <property type="match status" value="1"/>
</dbReference>
<dbReference type="PROSITE" id="PS00675">
    <property type="entry name" value="SIGMA54_INTERACT_1"/>
    <property type="match status" value="1"/>
</dbReference>
<dbReference type="PROSITE" id="PS50045">
    <property type="entry name" value="SIGMA54_INTERACT_4"/>
    <property type="match status" value="1"/>
</dbReference>
<dbReference type="Gene3D" id="1.10.10.60">
    <property type="entry name" value="Homeodomain-like"/>
    <property type="match status" value="1"/>
</dbReference>
<dbReference type="SUPFAM" id="SSF55785">
    <property type="entry name" value="PYP-like sensor domain (PAS domain)"/>
    <property type="match status" value="1"/>
</dbReference>
<dbReference type="InterPro" id="IPR002078">
    <property type="entry name" value="Sigma_54_int"/>
</dbReference>